<dbReference type="EMBL" id="FMJB01000014">
    <property type="protein sequence ID" value="SCM66067.1"/>
    <property type="molecule type" value="Genomic_DNA"/>
</dbReference>
<protein>
    <recommendedName>
        <fullName evidence="1">Right handed beta helix domain-containing protein</fullName>
    </recommendedName>
</protein>
<gene>
    <name evidence="2" type="ORF">KARMA_0239</name>
</gene>
<dbReference type="SMART" id="SM00710">
    <property type="entry name" value="PbH1"/>
    <property type="match status" value="5"/>
</dbReference>
<name>A0A1M4MWI9_9RHOB</name>
<dbReference type="Proteomes" id="UP000184085">
    <property type="component" value="Unassembled WGS sequence"/>
</dbReference>
<sequence length="428" mass="46334">MTDLYVSSAEDLYAALAHAKAGQHIYLEAGEYDDIAIWYGLGIDLDLHGVTLASADPSAPAVIHNFEAKGVSNLTISDVVFDYDYRVGQPTYKRPFEFIDCTNIKLDQVTFNGDVATDLSPEADGFGTGIGLSVRSNDGFTLTDSALHGFMIGASFGNSTNVSVTGNDISEMRIDGLTFTKMQNVTIAGNTIHDFLRSPTAGDHADMIQFWTNGNVTPTTDIRILDNTLMTADGDPTQGIFIGNEALAQGFGEEMFYDGLEISGNTLLLEHLNGIYVGGARDLVVSENTVLNPAPQAEDSALPRIRVDPISSEVTIAGNLVTDIWGDKGQSDWQVFDNIDPPNANPETLELVSSDTTVCRLLPPTPVSDSFRFAPHQDDLERAAPQDDIPITWDQISEAAQITGQIEMANTQADDTNVHLYLGEPEFM</sequence>
<feature type="domain" description="Right handed beta helix" evidence="1">
    <location>
        <begin position="128"/>
        <end position="290"/>
    </location>
</feature>
<evidence type="ECO:0000313" key="3">
    <source>
        <dbReference type="Proteomes" id="UP000184085"/>
    </source>
</evidence>
<dbReference type="InterPro" id="IPR012334">
    <property type="entry name" value="Pectin_lyas_fold"/>
</dbReference>
<dbReference type="InterPro" id="IPR011050">
    <property type="entry name" value="Pectin_lyase_fold/virulence"/>
</dbReference>
<dbReference type="SUPFAM" id="SSF51126">
    <property type="entry name" value="Pectin lyase-like"/>
    <property type="match status" value="1"/>
</dbReference>
<dbReference type="Gene3D" id="2.160.20.10">
    <property type="entry name" value="Single-stranded right-handed beta-helix, Pectin lyase-like"/>
    <property type="match status" value="2"/>
</dbReference>
<dbReference type="InterPro" id="IPR006626">
    <property type="entry name" value="PbH1"/>
</dbReference>
<accession>A0A1M4MWI9</accession>
<evidence type="ECO:0000259" key="1">
    <source>
        <dbReference type="Pfam" id="PF13229"/>
    </source>
</evidence>
<evidence type="ECO:0000313" key="2">
    <source>
        <dbReference type="EMBL" id="SCM66067.1"/>
    </source>
</evidence>
<organism evidence="2 3">
    <name type="scientific">Donghicola eburneus</name>
    <dbReference type="NCBI Taxonomy" id="393278"/>
    <lineage>
        <taxon>Bacteria</taxon>
        <taxon>Pseudomonadati</taxon>
        <taxon>Pseudomonadota</taxon>
        <taxon>Alphaproteobacteria</taxon>
        <taxon>Rhodobacterales</taxon>
        <taxon>Roseobacteraceae</taxon>
        <taxon>Donghicola</taxon>
    </lineage>
</organism>
<dbReference type="InterPro" id="IPR039448">
    <property type="entry name" value="Beta_helix"/>
</dbReference>
<proteinExistence type="predicted"/>
<reference evidence="3" key="1">
    <citation type="submission" date="2016-09" db="EMBL/GenBank/DDBJ databases">
        <authorList>
            <person name="Wibberg D."/>
        </authorList>
    </citation>
    <scope>NUCLEOTIDE SEQUENCE [LARGE SCALE GENOMIC DNA]</scope>
</reference>
<dbReference type="RefSeq" id="WP_072702731.1">
    <property type="nucleotide sequence ID" value="NZ_FMJB01000014.1"/>
</dbReference>
<dbReference type="AlphaFoldDB" id="A0A1M4MWI9"/>
<keyword evidence="3" id="KW-1185">Reference proteome</keyword>
<dbReference type="Pfam" id="PF13229">
    <property type="entry name" value="Beta_helix"/>
    <property type="match status" value="1"/>
</dbReference>